<feature type="active site" description="Proton acceptor" evidence="4">
    <location>
        <position position="202"/>
    </location>
</feature>
<evidence type="ECO:0000313" key="7">
    <source>
        <dbReference type="Proteomes" id="UP001565474"/>
    </source>
</evidence>
<keyword evidence="1 4" id="KW-0378">Hydrolase</keyword>
<feature type="short sequence motif" description="DGA/G" evidence="4">
    <location>
        <begin position="202"/>
        <end position="204"/>
    </location>
</feature>
<comment type="caution">
    <text evidence="6">The sequence shown here is derived from an EMBL/GenBank/DDBJ whole genome shotgun (WGS) entry which is preliminary data.</text>
</comment>
<sequence length="336" mass="36624">MTDHAAEPGGVSAAERPLTAIAFSGGLGLGAYHGGVFEALTSLRLPIDWVTGSSAGAITAALIAGSPRDDWLRNLRSYWHAPSSPSDVPNAGRHTFAWLSSISTRVLGHSGFFHPRLPIPAPHYGGLYDLGPTRQRLQRLIDFGRLNGGDLRITICATDVESGDAVFVDSASERIEMDHILASCGFLPEFAPVQIAGRWLVDGGFSLNAPFDPILETAGPLRLYVIDLFPRDGKVPDGLEAASERKSDLTFGNQTFQRLGYALEARQLRAELQDLHYEDEVYLLSYRPGREEAGPEKSFDLSETAMAQRWRAGFLDMQYAASLTPAPNEICSVRRP</sequence>
<evidence type="ECO:0000256" key="3">
    <source>
        <dbReference type="ARBA" id="ARBA00023098"/>
    </source>
</evidence>
<keyword evidence="3 4" id="KW-0443">Lipid metabolism</keyword>
<dbReference type="InterPro" id="IPR050301">
    <property type="entry name" value="NTE"/>
</dbReference>
<gene>
    <name evidence="6" type="ORF">ABH992_000481</name>
</gene>
<evidence type="ECO:0000256" key="4">
    <source>
        <dbReference type="PROSITE-ProRule" id="PRU01161"/>
    </source>
</evidence>
<organism evidence="6 7">
    <name type="scientific">Bradyrhizobium yuanmingense</name>
    <dbReference type="NCBI Taxonomy" id="108015"/>
    <lineage>
        <taxon>Bacteria</taxon>
        <taxon>Pseudomonadati</taxon>
        <taxon>Pseudomonadota</taxon>
        <taxon>Alphaproteobacteria</taxon>
        <taxon>Hyphomicrobiales</taxon>
        <taxon>Nitrobacteraceae</taxon>
        <taxon>Bradyrhizobium</taxon>
    </lineage>
</organism>
<evidence type="ECO:0000256" key="2">
    <source>
        <dbReference type="ARBA" id="ARBA00022963"/>
    </source>
</evidence>
<feature type="domain" description="PNPLA" evidence="5">
    <location>
        <begin position="21"/>
        <end position="215"/>
    </location>
</feature>
<reference evidence="6 7" key="1">
    <citation type="submission" date="2024-07" db="EMBL/GenBank/DDBJ databases">
        <title>Genomic Encyclopedia of Type Strains, Phase V (KMG-V): Genome sequencing to study the core and pangenomes of soil and plant-associated prokaryotes.</title>
        <authorList>
            <person name="Whitman W."/>
        </authorList>
    </citation>
    <scope>NUCLEOTIDE SEQUENCE [LARGE SCALE GENOMIC DNA]</scope>
    <source>
        <strain evidence="6 7">USDA 222</strain>
    </source>
</reference>
<dbReference type="PANTHER" id="PTHR14226:SF57">
    <property type="entry name" value="BLR7027 PROTEIN"/>
    <property type="match status" value="1"/>
</dbReference>
<dbReference type="InterPro" id="IPR016035">
    <property type="entry name" value="Acyl_Trfase/lysoPLipase"/>
</dbReference>
<proteinExistence type="predicted"/>
<dbReference type="RefSeq" id="WP_225131311.1">
    <property type="nucleotide sequence ID" value="NZ_JBGBYD010000002.1"/>
</dbReference>
<accession>A0ABV4GAE3</accession>
<dbReference type="SUPFAM" id="SSF52151">
    <property type="entry name" value="FabD/lysophospholipase-like"/>
    <property type="match status" value="1"/>
</dbReference>
<dbReference type="Pfam" id="PF01734">
    <property type="entry name" value="Patatin"/>
    <property type="match status" value="1"/>
</dbReference>
<comment type="caution">
    <text evidence="4">Lacks conserved residue(s) required for the propagation of feature annotation.</text>
</comment>
<evidence type="ECO:0000313" key="6">
    <source>
        <dbReference type="EMBL" id="MEY9468082.1"/>
    </source>
</evidence>
<dbReference type="PROSITE" id="PS51635">
    <property type="entry name" value="PNPLA"/>
    <property type="match status" value="1"/>
</dbReference>
<dbReference type="EMBL" id="JBGBZN010000002">
    <property type="protein sequence ID" value="MEY9468082.1"/>
    <property type="molecule type" value="Genomic_DNA"/>
</dbReference>
<dbReference type="PANTHER" id="PTHR14226">
    <property type="entry name" value="NEUROPATHY TARGET ESTERASE/SWISS CHEESE D.MELANOGASTER"/>
    <property type="match status" value="1"/>
</dbReference>
<evidence type="ECO:0000259" key="5">
    <source>
        <dbReference type="PROSITE" id="PS51635"/>
    </source>
</evidence>
<keyword evidence="2 4" id="KW-0442">Lipid degradation</keyword>
<dbReference type="Gene3D" id="3.40.1090.10">
    <property type="entry name" value="Cytosolic phospholipase A2 catalytic domain"/>
    <property type="match status" value="2"/>
</dbReference>
<name>A0ABV4GAE3_9BRAD</name>
<dbReference type="Proteomes" id="UP001565474">
    <property type="component" value="Unassembled WGS sequence"/>
</dbReference>
<keyword evidence="7" id="KW-1185">Reference proteome</keyword>
<evidence type="ECO:0000256" key="1">
    <source>
        <dbReference type="ARBA" id="ARBA00022801"/>
    </source>
</evidence>
<feature type="short sequence motif" description="GXSXG" evidence="4">
    <location>
        <begin position="52"/>
        <end position="56"/>
    </location>
</feature>
<dbReference type="InterPro" id="IPR002641">
    <property type="entry name" value="PNPLA_dom"/>
</dbReference>
<protein>
    <submittedName>
        <fullName evidence="6">NTE family protein</fullName>
    </submittedName>
</protein>
<feature type="active site" description="Nucleophile" evidence="4">
    <location>
        <position position="54"/>
    </location>
</feature>